<dbReference type="GO" id="GO:0043565">
    <property type="term" value="F:sequence-specific DNA binding"/>
    <property type="evidence" value="ECO:0007669"/>
    <property type="project" value="InterPro"/>
</dbReference>
<evidence type="ECO:0000259" key="7">
    <source>
        <dbReference type="PROSITE" id="PS01124"/>
    </source>
</evidence>
<dbReference type="OrthoDB" id="5622169at2"/>
<protein>
    <submittedName>
        <fullName evidence="8">AraC family transcriptional regulator</fullName>
    </submittedName>
</protein>
<gene>
    <name evidence="8" type="ORF">BK666_26795</name>
</gene>
<organism evidence="8 9">
    <name type="scientific">Pseudomonas frederiksbergensis</name>
    <dbReference type="NCBI Taxonomy" id="104087"/>
    <lineage>
        <taxon>Bacteria</taxon>
        <taxon>Pseudomonadati</taxon>
        <taxon>Pseudomonadota</taxon>
        <taxon>Gammaproteobacteria</taxon>
        <taxon>Pseudomonadales</taxon>
        <taxon>Pseudomonadaceae</taxon>
        <taxon>Pseudomonas</taxon>
    </lineage>
</organism>
<keyword evidence="5" id="KW-0804">Transcription</keyword>
<dbReference type="InterPro" id="IPR018060">
    <property type="entry name" value="HTH_AraC"/>
</dbReference>
<evidence type="ECO:0000256" key="4">
    <source>
        <dbReference type="ARBA" id="ARBA00023159"/>
    </source>
</evidence>
<dbReference type="SMART" id="SM00342">
    <property type="entry name" value="HTH_ARAC"/>
    <property type="match status" value="1"/>
</dbReference>
<dbReference type="Proteomes" id="UP000285349">
    <property type="component" value="Unassembled WGS sequence"/>
</dbReference>
<dbReference type="EMBL" id="MOBQ01000042">
    <property type="protein sequence ID" value="RON40143.1"/>
    <property type="molecule type" value="Genomic_DNA"/>
</dbReference>
<dbReference type="PANTHER" id="PTHR46796">
    <property type="entry name" value="HTH-TYPE TRANSCRIPTIONAL ACTIVATOR RHAS-RELATED"/>
    <property type="match status" value="1"/>
</dbReference>
<evidence type="ECO:0000313" key="8">
    <source>
        <dbReference type="EMBL" id="RON40143.1"/>
    </source>
</evidence>
<dbReference type="GO" id="GO:0009893">
    <property type="term" value="P:positive regulation of metabolic process"/>
    <property type="evidence" value="ECO:0007669"/>
    <property type="project" value="UniProtKB-ARBA"/>
</dbReference>
<dbReference type="Pfam" id="PF12833">
    <property type="entry name" value="HTH_18"/>
    <property type="match status" value="1"/>
</dbReference>
<evidence type="ECO:0000256" key="5">
    <source>
        <dbReference type="ARBA" id="ARBA00023163"/>
    </source>
</evidence>
<dbReference type="GO" id="GO:0005737">
    <property type="term" value="C:cytoplasm"/>
    <property type="evidence" value="ECO:0007669"/>
    <property type="project" value="UniProtKB-SubCell"/>
</dbReference>
<dbReference type="InterPro" id="IPR009057">
    <property type="entry name" value="Homeodomain-like_sf"/>
</dbReference>
<dbReference type="Gene3D" id="1.10.10.60">
    <property type="entry name" value="Homeodomain-like"/>
    <property type="match status" value="2"/>
</dbReference>
<accession>A0A423JR16</accession>
<proteinExistence type="predicted"/>
<name>A0A423JR16_9PSED</name>
<comment type="subcellular location">
    <subcellularLocation>
        <location evidence="1">Cytoplasm</location>
    </subcellularLocation>
</comment>
<keyword evidence="2" id="KW-0805">Transcription regulation</keyword>
<dbReference type="GO" id="GO:0003700">
    <property type="term" value="F:DNA-binding transcription factor activity"/>
    <property type="evidence" value="ECO:0007669"/>
    <property type="project" value="InterPro"/>
</dbReference>
<dbReference type="InterPro" id="IPR018062">
    <property type="entry name" value="HTH_AraC-typ_CS"/>
</dbReference>
<evidence type="ECO:0000256" key="1">
    <source>
        <dbReference type="ARBA" id="ARBA00004496"/>
    </source>
</evidence>
<evidence type="ECO:0000313" key="9">
    <source>
        <dbReference type="Proteomes" id="UP000285349"/>
    </source>
</evidence>
<dbReference type="SUPFAM" id="SSF46689">
    <property type="entry name" value="Homeodomain-like"/>
    <property type="match status" value="2"/>
</dbReference>
<comment type="caution">
    <text evidence="8">The sequence shown here is derived from an EMBL/GenBank/DDBJ whole genome shotgun (WGS) entry which is preliminary data.</text>
</comment>
<evidence type="ECO:0000256" key="6">
    <source>
        <dbReference type="ARBA" id="ARBA00037345"/>
    </source>
</evidence>
<dbReference type="AlphaFoldDB" id="A0A423JR16"/>
<feature type="domain" description="HTH araC/xylS-type" evidence="7">
    <location>
        <begin position="203"/>
        <end position="300"/>
    </location>
</feature>
<evidence type="ECO:0000256" key="2">
    <source>
        <dbReference type="ARBA" id="ARBA00023015"/>
    </source>
</evidence>
<dbReference type="InterPro" id="IPR020449">
    <property type="entry name" value="Tscrpt_reg_AraC-type_HTH"/>
</dbReference>
<sequence>MHTAERTSATGLEAHIRGERLAASDDVAANDVLAQIFIRERIEQSVIVPAVAEPLIVWVLSGQATIEEREAGEEWMASEVTQDDFFLTTTAVPYEMRWRVSSPEPFVVMHIYLGLQLLERAIQENHQQVTGSIRLREVSGGRDEGLSRLLEQFRIELTHRGETSTLWMQGIAQCIAVHLARNYLDVDAQNIVPRNALPAYKLKRVVNAMEASLAEAFHLGDLAHEAGMSEYHFSRLFKRATGHSPSQYFIKLRMTKAKQLLVETGMSIIDIGLDVGYSSASHFSQVFKREVGVPPSHYRQ</sequence>
<dbReference type="PANTHER" id="PTHR46796:SF6">
    <property type="entry name" value="ARAC SUBFAMILY"/>
    <property type="match status" value="1"/>
</dbReference>
<keyword evidence="3" id="KW-0238">DNA-binding</keyword>
<dbReference type="PROSITE" id="PS01124">
    <property type="entry name" value="HTH_ARAC_FAMILY_2"/>
    <property type="match status" value="1"/>
</dbReference>
<dbReference type="RefSeq" id="WP_123514827.1">
    <property type="nucleotide sequence ID" value="NZ_MOBQ01000042.1"/>
</dbReference>
<dbReference type="PROSITE" id="PS00041">
    <property type="entry name" value="HTH_ARAC_FAMILY_1"/>
    <property type="match status" value="1"/>
</dbReference>
<comment type="function">
    <text evidence="6">Regulatory protein of the TOL plasmid xyl operons. XylS activates the xylXYZLTEGFJQKIH operon required for the degradation of toluene, m-xylene and p-xylene.</text>
</comment>
<dbReference type="PRINTS" id="PR00032">
    <property type="entry name" value="HTHARAC"/>
</dbReference>
<dbReference type="InterPro" id="IPR050204">
    <property type="entry name" value="AraC_XylS_family_regulators"/>
</dbReference>
<reference evidence="8 9" key="1">
    <citation type="submission" date="2016-10" db="EMBL/GenBank/DDBJ databases">
        <title>Comparative genome analysis of multiple Pseudomonas spp. focuses on biocontrol and plant growth promoting traits.</title>
        <authorList>
            <person name="Tao X.-Y."/>
            <person name="Taylor C.G."/>
        </authorList>
    </citation>
    <scope>NUCLEOTIDE SEQUENCE [LARGE SCALE GENOMIC DNA]</scope>
    <source>
        <strain evidence="8 9">37A10</strain>
    </source>
</reference>
<evidence type="ECO:0000256" key="3">
    <source>
        <dbReference type="ARBA" id="ARBA00023125"/>
    </source>
</evidence>
<keyword evidence="4" id="KW-0010">Activator</keyword>